<evidence type="ECO:0000256" key="2">
    <source>
        <dbReference type="ARBA" id="ARBA00006337"/>
    </source>
</evidence>
<keyword evidence="3" id="KW-1003">Cell membrane</keyword>
<keyword evidence="7" id="KW-0472">Membrane</keyword>
<evidence type="ECO:0000256" key="7">
    <source>
        <dbReference type="SAM" id="Phobius"/>
    </source>
</evidence>
<reference evidence="9" key="2">
    <citation type="submission" date="2023-10" db="EMBL/GenBank/DDBJ databases">
        <authorList>
            <person name="Koga R."/>
            <person name="Fukatsu T."/>
        </authorList>
    </citation>
    <scope>NUCLEOTIDE SEQUENCE</scope>
    <source>
        <strain evidence="9">Kw-01</strain>
    </source>
</reference>
<name>A0AAT9G3Q2_9ENTR</name>
<feature type="transmembrane region" description="Helical" evidence="7">
    <location>
        <begin position="185"/>
        <end position="207"/>
    </location>
</feature>
<dbReference type="GO" id="GO:0005886">
    <property type="term" value="C:plasma membrane"/>
    <property type="evidence" value="ECO:0007669"/>
    <property type="project" value="UniProtKB-SubCell"/>
</dbReference>
<organism evidence="9">
    <name type="scientific">Candidatus Aschnera chinzeii</name>
    <dbReference type="NCBI Taxonomy" id="1485666"/>
    <lineage>
        <taxon>Bacteria</taxon>
        <taxon>Pseudomonadati</taxon>
        <taxon>Pseudomonadota</taxon>
        <taxon>Gammaproteobacteria</taxon>
        <taxon>Enterobacterales</taxon>
        <taxon>Enterobacteriaceae</taxon>
        <taxon>Candidatus Aschnera</taxon>
    </lineage>
</organism>
<dbReference type="PROSITE" id="PS51371">
    <property type="entry name" value="CBS"/>
    <property type="match status" value="1"/>
</dbReference>
<dbReference type="InterPro" id="IPR046342">
    <property type="entry name" value="CBS_dom_sf"/>
</dbReference>
<feature type="transmembrane region" description="Helical" evidence="7">
    <location>
        <begin position="125"/>
        <end position="151"/>
    </location>
</feature>
<evidence type="ECO:0000313" key="9">
    <source>
        <dbReference type="EMBL" id="BET44345.1"/>
    </source>
</evidence>
<feature type="transmembrane region" description="Helical" evidence="7">
    <location>
        <begin position="55"/>
        <end position="76"/>
    </location>
</feature>
<feature type="transmembrane region" description="Helical" evidence="7">
    <location>
        <begin position="12"/>
        <end position="35"/>
    </location>
</feature>
<feature type="transmembrane region" description="Helical" evidence="7">
    <location>
        <begin position="213"/>
        <end position="233"/>
    </location>
</feature>
<dbReference type="Gene3D" id="3.30.465.10">
    <property type="match status" value="1"/>
</dbReference>
<dbReference type="AlphaFoldDB" id="A0AAT9G3Q2"/>
<comment type="subcellular location">
    <subcellularLocation>
        <location evidence="1">Cell membrane</location>
        <topology evidence="1">Multi-pass membrane protein</topology>
    </subcellularLocation>
</comment>
<dbReference type="Pfam" id="PF00571">
    <property type="entry name" value="CBS"/>
    <property type="match status" value="1"/>
</dbReference>
<keyword evidence="5 6" id="KW-0129">CBS domain</keyword>
<keyword evidence="7" id="KW-1133">Transmembrane helix</keyword>
<dbReference type="InterPro" id="IPR000644">
    <property type="entry name" value="CBS_dom"/>
</dbReference>
<dbReference type="InterPro" id="IPR044751">
    <property type="entry name" value="Ion_transp-like_CBS"/>
</dbReference>
<dbReference type="CDD" id="cd04590">
    <property type="entry name" value="CBS_pair_CorC_HlyC_assoc"/>
    <property type="match status" value="1"/>
</dbReference>
<gene>
    <name evidence="9" type="ORF">ACHINZ_0150</name>
</gene>
<dbReference type="GO" id="GO:0050660">
    <property type="term" value="F:flavin adenine dinucleotide binding"/>
    <property type="evidence" value="ECO:0007669"/>
    <property type="project" value="InterPro"/>
</dbReference>
<evidence type="ECO:0000259" key="8">
    <source>
        <dbReference type="PROSITE" id="PS51371"/>
    </source>
</evidence>
<dbReference type="SUPFAM" id="SSF56176">
    <property type="entry name" value="FAD-binding/transporter-associated domain-like"/>
    <property type="match status" value="1"/>
</dbReference>
<dbReference type="EMBL" id="AP028961">
    <property type="protein sequence ID" value="BET44345.1"/>
    <property type="molecule type" value="Genomic_DNA"/>
</dbReference>
<proteinExistence type="inferred from homology"/>
<dbReference type="SMART" id="SM01091">
    <property type="entry name" value="CorC_HlyC"/>
    <property type="match status" value="1"/>
</dbReference>
<dbReference type="PANTHER" id="PTHR22777">
    <property type="entry name" value="HEMOLYSIN-RELATED"/>
    <property type="match status" value="1"/>
</dbReference>
<reference evidence="9" key="1">
    <citation type="journal article" date="2023" name="Front. Microbiol.">
        <title>Genome analysis of Candidatus Aschnera chinzeii, the bacterial endosymbiont of the blood-sucking bat fly Penicillidia jenynsii (Insecta: Diptera: Nycteribiidae).</title>
        <authorList>
            <person name="Koga R."/>
            <person name="Moriyama M."/>
            <person name="Nozaki T."/>
            <person name="Fukatsu T."/>
        </authorList>
    </citation>
    <scope>NUCLEOTIDE SEQUENCE</scope>
    <source>
        <strain evidence="9">Kw-01</strain>
    </source>
</reference>
<dbReference type="Gene3D" id="3.10.580.10">
    <property type="entry name" value="CBS-domain"/>
    <property type="match status" value="1"/>
</dbReference>
<evidence type="ECO:0000256" key="4">
    <source>
        <dbReference type="ARBA" id="ARBA00022737"/>
    </source>
</evidence>
<dbReference type="SUPFAM" id="SSF54631">
    <property type="entry name" value="CBS-domain pair"/>
    <property type="match status" value="1"/>
</dbReference>
<dbReference type="Pfam" id="PF03471">
    <property type="entry name" value="CorC_HlyC"/>
    <property type="match status" value="1"/>
</dbReference>
<feature type="domain" description="CBS" evidence="8">
    <location>
        <begin position="368"/>
        <end position="426"/>
    </location>
</feature>
<comment type="similarity">
    <text evidence="2">Belongs to the UPF0053 family.</text>
</comment>
<dbReference type="InterPro" id="IPR016169">
    <property type="entry name" value="FAD-bd_PCMH_sub2"/>
</dbReference>
<keyword evidence="7" id="KW-0812">Transmembrane</keyword>
<dbReference type="InterPro" id="IPR005170">
    <property type="entry name" value="Transptr-assoc_dom"/>
</dbReference>
<dbReference type="InterPro" id="IPR036318">
    <property type="entry name" value="FAD-bd_PCMH-like_sf"/>
</dbReference>
<evidence type="ECO:0000256" key="5">
    <source>
        <dbReference type="ARBA" id="ARBA00023122"/>
    </source>
</evidence>
<evidence type="ECO:0000256" key="3">
    <source>
        <dbReference type="ARBA" id="ARBA00022475"/>
    </source>
</evidence>
<keyword evidence="4" id="KW-0677">Repeat</keyword>
<protein>
    <submittedName>
        <fullName evidence="9">TerC family protein</fullName>
    </submittedName>
</protein>
<evidence type="ECO:0000256" key="1">
    <source>
        <dbReference type="ARBA" id="ARBA00004651"/>
    </source>
</evidence>
<accession>A0AAT9G3Q2</accession>
<dbReference type="InterPro" id="IPR005496">
    <property type="entry name" value="Integral_membrane_TerC"/>
</dbReference>
<sequence length="522" mass="60067">MYWINDPTMWAGLFTLIILEIILGIDNLLFITIFVEKLPMPLNNKARITGLFCALVMRIVLLFSFTFIISFTTPIISFAKYNFSARDLLIFFGGCFLLFKASSELNERLRDKEDKINRKSKTAKFWSVVIQIIILDAIFSLDSVITAIGIIDNIHLMIIAIVISIALMIIASKGLIIFVNNHPNIIIICLVFLFMIGIVMITDSLGYEISKSYLYISLGVAIFIEICNELYSLNQSNLFKKKFFYNNNAKYILQILNYERTISNHIYSNSNFNCSTIDIMNLQDYQIVLLLLQFTQRTVNSIMIPINYADSIAMYSSKQQLLSLLKSTNHTNLVIVGDSLSNIPIGIVNIREIIKQYLNKKKIDLYKIIKQPLIFFEKLSLFDALQQFANTNISFAFVIDQLGVIKGILTLSDIINTITTNVVISSKKFDLRYHVKHYNNSMLVNSMMRIEDLKLYIPITIDKIRSYETIGGLLMSRLQKIPVVGDYIIIDNWIFEVFEATTIKLKKILITYKFSDIKNNYY</sequence>
<feature type="transmembrane region" description="Helical" evidence="7">
    <location>
        <begin position="157"/>
        <end position="178"/>
    </location>
</feature>
<evidence type="ECO:0000256" key="6">
    <source>
        <dbReference type="PROSITE-ProRule" id="PRU00703"/>
    </source>
</evidence>
<dbReference type="Pfam" id="PF03741">
    <property type="entry name" value="TerC"/>
    <property type="match status" value="1"/>
</dbReference>
<feature type="transmembrane region" description="Helical" evidence="7">
    <location>
        <begin position="88"/>
        <end position="105"/>
    </location>
</feature>
<dbReference type="PANTHER" id="PTHR22777:SF30">
    <property type="entry name" value="UPF0053 PROTEIN YEGH"/>
    <property type="match status" value="1"/>
</dbReference>